<name>A0ACC1T6V4_9APHY</name>
<proteinExistence type="predicted"/>
<organism evidence="1 2">
    <name type="scientific">Phlebia brevispora</name>
    <dbReference type="NCBI Taxonomy" id="194682"/>
    <lineage>
        <taxon>Eukaryota</taxon>
        <taxon>Fungi</taxon>
        <taxon>Dikarya</taxon>
        <taxon>Basidiomycota</taxon>
        <taxon>Agaricomycotina</taxon>
        <taxon>Agaricomycetes</taxon>
        <taxon>Polyporales</taxon>
        <taxon>Meruliaceae</taxon>
        <taxon>Phlebia</taxon>
    </lineage>
</organism>
<dbReference type="Proteomes" id="UP001148662">
    <property type="component" value="Unassembled WGS sequence"/>
</dbReference>
<keyword evidence="2" id="KW-1185">Reference proteome</keyword>
<evidence type="ECO:0000313" key="2">
    <source>
        <dbReference type="Proteomes" id="UP001148662"/>
    </source>
</evidence>
<dbReference type="EMBL" id="JANHOG010000426">
    <property type="protein sequence ID" value="KAJ3554482.1"/>
    <property type="molecule type" value="Genomic_DNA"/>
</dbReference>
<comment type="caution">
    <text evidence="1">The sequence shown here is derived from an EMBL/GenBank/DDBJ whole genome shotgun (WGS) entry which is preliminary data.</text>
</comment>
<sequence>MQSTEKLSEQTIVDVIELQGKEIARLRKELAQLTTRHASLQAESLRLKRASQPLVIPYAENVANDDELNTDPPTYKGVQIASFSDGNSKIFKTARKTIGGRTGGTLNARQNFIWLGEYESGIALRPSARLTKKGKCLPDTNKKVMQRNAVITRIGSRWYYLGQYEYVSSEEMSPDEFLNLPTALQQDLISLSGGSKHRQELTRKFSTGEIAVIKFHLHRVAFDNAIQNALMQVKAAELGLLGVGKTGDGESGEGDDASGKGDGENGEGNGENGEGDGENRESDAHTELPHAEDKKEDKCI</sequence>
<accession>A0ACC1T6V4</accession>
<evidence type="ECO:0000313" key="1">
    <source>
        <dbReference type="EMBL" id="KAJ3554482.1"/>
    </source>
</evidence>
<reference evidence="1" key="1">
    <citation type="submission" date="2022-07" db="EMBL/GenBank/DDBJ databases">
        <title>Genome Sequence of Phlebia brevispora.</title>
        <authorList>
            <person name="Buettner E."/>
        </authorList>
    </citation>
    <scope>NUCLEOTIDE SEQUENCE</scope>
    <source>
        <strain evidence="1">MPL23</strain>
    </source>
</reference>
<protein>
    <submittedName>
        <fullName evidence="1">Uncharacterized protein</fullName>
    </submittedName>
</protein>
<gene>
    <name evidence="1" type="ORF">NM688_g3087</name>
</gene>